<dbReference type="Proteomes" id="UP000027980">
    <property type="component" value="Chromosome"/>
</dbReference>
<evidence type="ECO:0008006" key="3">
    <source>
        <dbReference type="Google" id="ProtNLM"/>
    </source>
</evidence>
<sequence>MDDDKRYRVYNDIERCIKDINEKHIKHIAINEVFYGAEDISFLGKCPLVEDVLIYSEKVVNLDVLYEMPNLRSLTISPEIPKDGLDLSRLNLESYRGDWSKRIRGLEQATSIKILHLTQYKEKDLNKLSSLTSLVKLHLTQGTLISLEGIEHFTNLQELELYGLRKLETLGLSKKNANLVKLDIESCKKIHDLEKIAELGKLENLNLTHLGEIRDVKFVRNLKHLRHFTFLDTIVLDGDLYPCENIRYVQFLNRRHYTHSNDDFSRRVIKHKGGSLENNQI</sequence>
<gene>
    <name evidence="1" type="ORF">GZ22_15855</name>
</gene>
<dbReference type="AlphaFoldDB" id="A0A075LMH0"/>
<dbReference type="GeneID" id="34222806"/>
<dbReference type="KEGG" id="tap:GZ22_15855"/>
<dbReference type="RefSeq" id="WP_038564305.1">
    <property type="nucleotide sequence ID" value="NZ_CP008876.1"/>
</dbReference>
<dbReference type="InterPro" id="IPR032675">
    <property type="entry name" value="LRR_dom_sf"/>
</dbReference>
<accession>A0A075LMH0</accession>
<dbReference type="HOGENOM" id="CLU_067269_0_0_9"/>
<reference evidence="1 2" key="1">
    <citation type="submission" date="2014-07" db="EMBL/GenBank/DDBJ databases">
        <title>Complete genome sequence of a moderately halophilic bacterium Terribacillus aidingensis MP602, isolated from Cryptomeria fortunei in Tianmu mountain in China.</title>
        <authorList>
            <person name="Wang Y."/>
            <person name="Lu P."/>
            <person name="Zhang L."/>
        </authorList>
    </citation>
    <scope>NUCLEOTIDE SEQUENCE [LARGE SCALE GENOMIC DNA]</scope>
    <source>
        <strain evidence="1 2">MP602</strain>
    </source>
</reference>
<dbReference type="EMBL" id="CP008876">
    <property type="protein sequence ID" value="AIF67960.1"/>
    <property type="molecule type" value="Genomic_DNA"/>
</dbReference>
<protein>
    <recommendedName>
        <fullName evidence="3">Internalin</fullName>
    </recommendedName>
</protein>
<organism evidence="1 2">
    <name type="scientific">Terribacillus saccharophilus</name>
    <dbReference type="NCBI Taxonomy" id="361277"/>
    <lineage>
        <taxon>Bacteria</taxon>
        <taxon>Bacillati</taxon>
        <taxon>Bacillota</taxon>
        <taxon>Bacilli</taxon>
        <taxon>Bacillales</taxon>
        <taxon>Bacillaceae</taxon>
        <taxon>Terribacillus</taxon>
    </lineage>
</organism>
<name>A0A075LMH0_9BACI</name>
<dbReference type="SUPFAM" id="SSF52058">
    <property type="entry name" value="L domain-like"/>
    <property type="match status" value="1"/>
</dbReference>
<evidence type="ECO:0000313" key="1">
    <source>
        <dbReference type="EMBL" id="AIF67960.1"/>
    </source>
</evidence>
<evidence type="ECO:0000313" key="2">
    <source>
        <dbReference type="Proteomes" id="UP000027980"/>
    </source>
</evidence>
<proteinExistence type="predicted"/>
<dbReference type="OrthoDB" id="9157385at2"/>
<dbReference type="Gene3D" id="3.80.10.10">
    <property type="entry name" value="Ribonuclease Inhibitor"/>
    <property type="match status" value="1"/>
</dbReference>